<reference evidence="3 4" key="1">
    <citation type="submission" date="2020-06" db="EMBL/GenBank/DDBJ databases">
        <authorList>
            <person name="Li R."/>
            <person name="Bekaert M."/>
        </authorList>
    </citation>
    <scope>NUCLEOTIDE SEQUENCE [LARGE SCALE GENOMIC DNA]</scope>
    <source>
        <strain evidence="4">wild</strain>
    </source>
</reference>
<dbReference type="AlphaFoldDB" id="A0A6J8D9K8"/>
<dbReference type="InterPro" id="IPR002110">
    <property type="entry name" value="Ankyrin_rpt"/>
</dbReference>
<dbReference type="GO" id="GO:0005737">
    <property type="term" value="C:cytoplasm"/>
    <property type="evidence" value="ECO:0007669"/>
    <property type="project" value="TreeGrafter"/>
</dbReference>
<gene>
    <name evidence="3" type="ORF">MCOR_38159</name>
</gene>
<evidence type="ECO:0008006" key="5">
    <source>
        <dbReference type="Google" id="ProtNLM"/>
    </source>
</evidence>
<dbReference type="SUPFAM" id="SSF48403">
    <property type="entry name" value="Ankyrin repeat"/>
    <property type="match status" value="2"/>
</dbReference>
<dbReference type="InterPro" id="IPR036770">
    <property type="entry name" value="Ankyrin_rpt-contain_sf"/>
</dbReference>
<evidence type="ECO:0000256" key="2">
    <source>
        <dbReference type="ARBA" id="ARBA00023043"/>
    </source>
</evidence>
<protein>
    <recommendedName>
        <fullName evidence="5">ANK</fullName>
    </recommendedName>
</protein>
<dbReference type="SMART" id="SM00248">
    <property type="entry name" value="ANK"/>
    <property type="match status" value="6"/>
</dbReference>
<organism evidence="3 4">
    <name type="scientific">Mytilus coruscus</name>
    <name type="common">Sea mussel</name>
    <dbReference type="NCBI Taxonomy" id="42192"/>
    <lineage>
        <taxon>Eukaryota</taxon>
        <taxon>Metazoa</taxon>
        <taxon>Spiralia</taxon>
        <taxon>Lophotrochozoa</taxon>
        <taxon>Mollusca</taxon>
        <taxon>Bivalvia</taxon>
        <taxon>Autobranchia</taxon>
        <taxon>Pteriomorphia</taxon>
        <taxon>Mytilida</taxon>
        <taxon>Mytiloidea</taxon>
        <taxon>Mytilidae</taxon>
        <taxon>Mytilinae</taxon>
        <taxon>Mytilus</taxon>
    </lineage>
</organism>
<evidence type="ECO:0000313" key="3">
    <source>
        <dbReference type="EMBL" id="CAC5404361.1"/>
    </source>
</evidence>
<evidence type="ECO:0000256" key="1">
    <source>
        <dbReference type="ARBA" id="ARBA00022737"/>
    </source>
</evidence>
<keyword evidence="4" id="KW-1185">Reference proteome</keyword>
<dbReference type="Pfam" id="PF12796">
    <property type="entry name" value="Ank_2"/>
    <property type="match status" value="1"/>
</dbReference>
<dbReference type="Proteomes" id="UP000507470">
    <property type="component" value="Unassembled WGS sequence"/>
</dbReference>
<keyword evidence="1" id="KW-0677">Repeat</keyword>
<accession>A0A6J8D9K8</accession>
<dbReference type="EMBL" id="CACVKT020006938">
    <property type="protein sequence ID" value="CAC5404361.1"/>
    <property type="molecule type" value="Genomic_DNA"/>
</dbReference>
<name>A0A6J8D9K8_MYTCO</name>
<dbReference type="PANTHER" id="PTHR24198">
    <property type="entry name" value="ANKYRIN REPEAT AND PROTEIN KINASE DOMAIN-CONTAINING PROTEIN"/>
    <property type="match status" value="1"/>
</dbReference>
<evidence type="ECO:0000313" key="4">
    <source>
        <dbReference type="Proteomes" id="UP000507470"/>
    </source>
</evidence>
<dbReference type="PANTHER" id="PTHR24198:SF165">
    <property type="entry name" value="ANKYRIN REPEAT-CONTAINING PROTEIN-RELATED"/>
    <property type="match status" value="1"/>
</dbReference>
<dbReference type="Gene3D" id="1.25.40.20">
    <property type="entry name" value="Ankyrin repeat-containing domain"/>
    <property type="match status" value="2"/>
</dbReference>
<keyword evidence="2" id="KW-0040">ANK repeat</keyword>
<proteinExistence type="predicted"/>
<sequence>MYHYSLSREFQFEELSPVYIAVLSNNKQMLTMLLTIWLHPVSLRKVSIFSNTLIEKNHFFDGKTKYHTKMNLTPFQVAVILGFSDIVKIFIDYGFIDVNSKFNITPLLLSSLAGNSSFIEVLETYNLQEEHCKTEVTPLLYATLVKNCELINILLKNNASITYAADISLLDIISTQPEITDLILTCLATFSLASRCRVNTLFVALLKNDEDILASSLSFLRSFNDSTDITIIHFLCLRGYSDHLKIILNCNKYANNAFPIQCSHLFCISKLTDKENFYGIYENKIPWNRHQFAITISLFEFCCLFSDPYVLQSLLEFPVIMHTSVDVTPCLLTLCFGKERTPFLILNRQKLKSTFPICFLAWLLYCKSHIGEICHHLPDFVVADLLNICAIEDSDLIVSTIDFGFDNTEDISQMLEILGLCTSVNLSIILAACNNQEWDTVLQMMNFTNLSSNYIHFDIANLICLRNIDIRHVSCGIPSQGIIISALELKFLICGNISDILFHIPEAKEHKSVLTSAIAACLHNNKRNLNWLLDWDVDMNITYTIPCLHLMCFLETSIMEILKIMPYEKMMTSSLNAEFKSVHVPCLKGLETHVLRSLMMKCNVNLFATLSSLHIILLTGNTQYLKEYTINENFPKMGQMAPVHILCFRQNNDGINGLSHTQCDFNSKATNLTYLHLKFLTNEDIFVHKSEKHNSTLSDLITLHIASLIDDGHITKLILRKTYKTGIVCKIFPLHLKFKYNERIAQLINTYSSFQMTAFHIACIQDNIKIGELLIIRNADLNLSAKLFIEFEISEIVIIPTHSEIFPLHLACLMQNVTFTRMISSQVKTINDICSMSVWHIMFVLK</sequence>